<dbReference type="EMBL" id="KL197717">
    <property type="protein sequence ID" value="KDQ58813.1"/>
    <property type="molecule type" value="Genomic_DNA"/>
</dbReference>
<comment type="similarity">
    <text evidence="1">Belongs to the NADH:flavin oxidoreductase/NADH oxidase family.</text>
</comment>
<feature type="non-terminal residue" evidence="6">
    <location>
        <position position="1"/>
    </location>
</feature>
<keyword evidence="2" id="KW-0285">Flavoprotein</keyword>
<dbReference type="InParanoid" id="A0A067PVG2"/>
<evidence type="ECO:0000313" key="6">
    <source>
        <dbReference type="EMBL" id="KDQ58813.1"/>
    </source>
</evidence>
<organism evidence="6 7">
    <name type="scientific">Jaapia argillacea MUCL 33604</name>
    <dbReference type="NCBI Taxonomy" id="933084"/>
    <lineage>
        <taxon>Eukaryota</taxon>
        <taxon>Fungi</taxon>
        <taxon>Dikarya</taxon>
        <taxon>Basidiomycota</taxon>
        <taxon>Agaricomycotina</taxon>
        <taxon>Agaricomycetes</taxon>
        <taxon>Agaricomycetidae</taxon>
        <taxon>Jaapiales</taxon>
        <taxon>Jaapiaceae</taxon>
        <taxon>Jaapia</taxon>
    </lineage>
</organism>
<dbReference type="AlphaFoldDB" id="A0A067PVG2"/>
<reference evidence="7" key="1">
    <citation type="journal article" date="2014" name="Proc. Natl. Acad. Sci. U.S.A.">
        <title>Extensive sampling of basidiomycete genomes demonstrates inadequacy of the white-rot/brown-rot paradigm for wood decay fungi.</title>
        <authorList>
            <person name="Riley R."/>
            <person name="Salamov A.A."/>
            <person name="Brown D.W."/>
            <person name="Nagy L.G."/>
            <person name="Floudas D."/>
            <person name="Held B.W."/>
            <person name="Levasseur A."/>
            <person name="Lombard V."/>
            <person name="Morin E."/>
            <person name="Otillar R."/>
            <person name="Lindquist E.A."/>
            <person name="Sun H."/>
            <person name="LaButti K.M."/>
            <person name="Schmutz J."/>
            <person name="Jabbour D."/>
            <person name="Luo H."/>
            <person name="Baker S.E."/>
            <person name="Pisabarro A.G."/>
            <person name="Walton J.D."/>
            <person name="Blanchette R.A."/>
            <person name="Henrissat B."/>
            <person name="Martin F."/>
            <person name="Cullen D."/>
            <person name="Hibbett D.S."/>
            <person name="Grigoriev I.V."/>
        </authorList>
    </citation>
    <scope>NUCLEOTIDE SEQUENCE [LARGE SCALE GENOMIC DNA]</scope>
    <source>
        <strain evidence="7">MUCL 33604</strain>
    </source>
</reference>
<evidence type="ECO:0000256" key="4">
    <source>
        <dbReference type="ARBA" id="ARBA00023002"/>
    </source>
</evidence>
<evidence type="ECO:0000256" key="2">
    <source>
        <dbReference type="ARBA" id="ARBA00022630"/>
    </source>
</evidence>
<keyword evidence="3" id="KW-0288">FMN</keyword>
<accession>A0A067PVG2</accession>
<keyword evidence="7" id="KW-1185">Reference proteome</keyword>
<protein>
    <recommendedName>
        <fullName evidence="5">NADH:flavin oxidoreductase/NADH oxidase N-terminal domain-containing protein</fullName>
    </recommendedName>
</protein>
<dbReference type="InterPro" id="IPR001155">
    <property type="entry name" value="OxRdtase_FMN_N"/>
</dbReference>
<dbReference type="Gene3D" id="3.20.20.70">
    <property type="entry name" value="Aldolase class I"/>
    <property type="match status" value="1"/>
</dbReference>
<evidence type="ECO:0000259" key="5">
    <source>
        <dbReference type="Pfam" id="PF00724"/>
    </source>
</evidence>
<evidence type="ECO:0000256" key="3">
    <source>
        <dbReference type="ARBA" id="ARBA00022643"/>
    </source>
</evidence>
<dbReference type="OrthoDB" id="1663137at2759"/>
<dbReference type="SUPFAM" id="SSF51395">
    <property type="entry name" value="FMN-linked oxidoreductases"/>
    <property type="match status" value="1"/>
</dbReference>
<feature type="domain" description="NADH:flavin oxidoreductase/NADH oxidase N-terminal" evidence="5">
    <location>
        <begin position="23"/>
        <end position="202"/>
    </location>
</feature>
<dbReference type="PANTHER" id="PTHR43656:SF2">
    <property type="entry name" value="BINDING OXIDOREDUCTASE, PUTATIVE (AFU_ORTHOLOGUE AFUA_2G08260)-RELATED"/>
    <property type="match status" value="1"/>
</dbReference>
<sequence>DDLKAKVTPPVICLVNLPCGCVIPNRFVKAAMYEHGSTFLGGPPNKYHHLLYTCWSKGCWGMIIDGNVQVSSTYLTLGCDMVIPTSLTSEMMESFKSLADAIHSSSPDTLAIMQLSHTRQQSPNILRGCLPFVPPLAPSAVHLGSANQCPSPIGQLVYNLLFQTPCQMSAEDIDNVVVEFVRGATLAAKSGFDGVELHASNGCKFYIFTVHIQN</sequence>
<dbReference type="Pfam" id="PF00724">
    <property type="entry name" value="Oxidored_FMN"/>
    <property type="match status" value="1"/>
</dbReference>
<gene>
    <name evidence="6" type="ORF">JAAARDRAFT_129113</name>
</gene>
<dbReference type="InterPro" id="IPR051799">
    <property type="entry name" value="NADH_flavin_oxidoreductase"/>
</dbReference>
<dbReference type="HOGENOM" id="CLU_1291691_0_0_1"/>
<dbReference type="Proteomes" id="UP000027265">
    <property type="component" value="Unassembled WGS sequence"/>
</dbReference>
<keyword evidence="4" id="KW-0560">Oxidoreductase</keyword>
<evidence type="ECO:0000313" key="7">
    <source>
        <dbReference type="Proteomes" id="UP000027265"/>
    </source>
</evidence>
<dbReference type="STRING" id="933084.A0A067PVG2"/>
<evidence type="ECO:0000256" key="1">
    <source>
        <dbReference type="ARBA" id="ARBA00005979"/>
    </source>
</evidence>
<dbReference type="InterPro" id="IPR013785">
    <property type="entry name" value="Aldolase_TIM"/>
</dbReference>
<dbReference type="GO" id="GO:0010181">
    <property type="term" value="F:FMN binding"/>
    <property type="evidence" value="ECO:0007669"/>
    <property type="project" value="InterPro"/>
</dbReference>
<name>A0A067PVG2_9AGAM</name>
<dbReference type="PANTHER" id="PTHR43656">
    <property type="entry name" value="BINDING OXIDOREDUCTASE, PUTATIVE (AFU_ORTHOLOGUE AFUA_2G08260)-RELATED"/>
    <property type="match status" value="1"/>
</dbReference>
<dbReference type="GO" id="GO:0016491">
    <property type="term" value="F:oxidoreductase activity"/>
    <property type="evidence" value="ECO:0007669"/>
    <property type="project" value="UniProtKB-KW"/>
</dbReference>
<proteinExistence type="inferred from homology"/>